<dbReference type="AlphaFoldDB" id="A0A6J4M9W4"/>
<dbReference type="InterPro" id="IPR050832">
    <property type="entry name" value="Bact_Acetyltransf"/>
</dbReference>
<gene>
    <name evidence="4" type="ORF">AVDCRST_MAG24-1892</name>
</gene>
<accession>A0A6J4M9W4</accession>
<dbReference type="PANTHER" id="PTHR43877">
    <property type="entry name" value="AMINOALKYLPHOSPHONATE N-ACETYLTRANSFERASE-RELATED-RELATED"/>
    <property type="match status" value="1"/>
</dbReference>
<proteinExistence type="predicted"/>
<organism evidence="4">
    <name type="scientific">uncultured Nocardioidaceae bacterium</name>
    <dbReference type="NCBI Taxonomy" id="253824"/>
    <lineage>
        <taxon>Bacteria</taxon>
        <taxon>Bacillati</taxon>
        <taxon>Actinomycetota</taxon>
        <taxon>Actinomycetes</taxon>
        <taxon>Propionibacteriales</taxon>
        <taxon>Nocardioidaceae</taxon>
        <taxon>environmental samples</taxon>
    </lineage>
</organism>
<dbReference type="SUPFAM" id="SSF55729">
    <property type="entry name" value="Acyl-CoA N-acyltransferases (Nat)"/>
    <property type="match status" value="1"/>
</dbReference>
<dbReference type="InterPro" id="IPR016181">
    <property type="entry name" value="Acyl_CoA_acyltransferase"/>
</dbReference>
<keyword evidence="1" id="KW-0808">Transferase</keyword>
<evidence type="ECO:0000313" key="4">
    <source>
        <dbReference type="EMBL" id="CAA9352679.1"/>
    </source>
</evidence>
<dbReference type="PROSITE" id="PS51186">
    <property type="entry name" value="GNAT"/>
    <property type="match status" value="1"/>
</dbReference>
<name>A0A6J4M9W4_9ACTN</name>
<dbReference type="Gene3D" id="3.40.630.30">
    <property type="match status" value="1"/>
</dbReference>
<dbReference type="InterPro" id="IPR000182">
    <property type="entry name" value="GNAT_dom"/>
</dbReference>
<dbReference type="PANTHER" id="PTHR43877:SF1">
    <property type="entry name" value="ACETYLTRANSFERASE"/>
    <property type="match status" value="1"/>
</dbReference>
<protein>
    <recommendedName>
        <fullName evidence="3">N-acetyltransferase domain-containing protein</fullName>
    </recommendedName>
</protein>
<evidence type="ECO:0000256" key="2">
    <source>
        <dbReference type="ARBA" id="ARBA00023315"/>
    </source>
</evidence>
<dbReference type="EMBL" id="CADCUF010000269">
    <property type="protein sequence ID" value="CAA9352679.1"/>
    <property type="molecule type" value="Genomic_DNA"/>
</dbReference>
<reference evidence="4" key="1">
    <citation type="submission" date="2020-02" db="EMBL/GenBank/DDBJ databases">
        <authorList>
            <person name="Meier V. D."/>
        </authorList>
    </citation>
    <scope>NUCLEOTIDE SEQUENCE</scope>
    <source>
        <strain evidence="4">AVDCRST_MAG24</strain>
    </source>
</reference>
<sequence length="209" mass="22185">MNEEKRVPRAPLTVRRAVAADTPALLALWRTTGFAATADALRGADEAEATQAVAAIADDPRSRIVVALLGEQLVGAVFLRRVALSPLVSNELMSMTHLQVDPGAARRGIGSALVEAAVEWAEAEQIDSVLTYSKPDDRPANRFLARLGLGQVGTVRYGPVATVRAALPSDAVSGARAARRGIRGQHLAVDQVVAARRSQRRLRARNATG</sequence>
<feature type="domain" description="N-acetyltransferase" evidence="3">
    <location>
        <begin position="12"/>
        <end position="170"/>
    </location>
</feature>
<evidence type="ECO:0000256" key="1">
    <source>
        <dbReference type="ARBA" id="ARBA00022679"/>
    </source>
</evidence>
<dbReference type="GO" id="GO:0016747">
    <property type="term" value="F:acyltransferase activity, transferring groups other than amino-acyl groups"/>
    <property type="evidence" value="ECO:0007669"/>
    <property type="project" value="InterPro"/>
</dbReference>
<dbReference type="Pfam" id="PF00583">
    <property type="entry name" value="Acetyltransf_1"/>
    <property type="match status" value="1"/>
</dbReference>
<evidence type="ECO:0000259" key="3">
    <source>
        <dbReference type="PROSITE" id="PS51186"/>
    </source>
</evidence>
<keyword evidence="2" id="KW-0012">Acyltransferase</keyword>